<dbReference type="InterPro" id="IPR027417">
    <property type="entry name" value="P-loop_NTPase"/>
</dbReference>
<dbReference type="SUPFAM" id="SSF50331">
    <property type="entry name" value="MOP-like"/>
    <property type="match status" value="1"/>
</dbReference>
<dbReference type="FunFam" id="3.40.50.300:FF:000425">
    <property type="entry name" value="Probable ABC transporter, ATP-binding subunit"/>
    <property type="match status" value="1"/>
</dbReference>
<name>A0A1G7XJS2_9MICO</name>
<dbReference type="Gene3D" id="2.40.50.100">
    <property type="match status" value="1"/>
</dbReference>
<dbReference type="STRING" id="370764.SAMN04489810_1446"/>
<dbReference type="EC" id="7.6.2.9" evidence="4"/>
<evidence type="ECO:0000313" key="6">
    <source>
        <dbReference type="EMBL" id="SDG84353.1"/>
    </source>
</evidence>
<dbReference type="Pfam" id="PF00005">
    <property type="entry name" value="ABC_tran"/>
    <property type="match status" value="1"/>
</dbReference>
<keyword evidence="7" id="KW-1185">Reference proteome</keyword>
<dbReference type="GO" id="GO:0016887">
    <property type="term" value="F:ATP hydrolysis activity"/>
    <property type="evidence" value="ECO:0007669"/>
    <property type="project" value="InterPro"/>
</dbReference>
<dbReference type="InterPro" id="IPR017871">
    <property type="entry name" value="ABC_transporter-like_CS"/>
</dbReference>
<evidence type="ECO:0000313" key="7">
    <source>
        <dbReference type="Proteomes" id="UP000199009"/>
    </source>
</evidence>
<dbReference type="PROSITE" id="PS00211">
    <property type="entry name" value="ABC_TRANSPORTER_1"/>
    <property type="match status" value="1"/>
</dbReference>
<dbReference type="GO" id="GO:0005524">
    <property type="term" value="F:ATP binding"/>
    <property type="evidence" value="ECO:0007669"/>
    <property type="project" value="UniProtKB-KW"/>
</dbReference>
<dbReference type="GO" id="GO:0043190">
    <property type="term" value="C:ATP-binding cassette (ABC) transporter complex"/>
    <property type="evidence" value="ECO:0007669"/>
    <property type="project" value="InterPro"/>
</dbReference>
<dbReference type="GO" id="GO:0015418">
    <property type="term" value="F:ABC-type quaternary ammonium compound transporting activity"/>
    <property type="evidence" value="ECO:0007669"/>
    <property type="project" value="UniProtKB-EC"/>
</dbReference>
<dbReference type="EMBL" id="LT629692">
    <property type="protein sequence ID" value="SDG84353.1"/>
    <property type="molecule type" value="Genomic_DNA"/>
</dbReference>
<evidence type="ECO:0000256" key="4">
    <source>
        <dbReference type="ARBA" id="ARBA00066388"/>
    </source>
</evidence>
<proteinExistence type="predicted"/>
<organism evidence="6 7">
    <name type="scientific">Microbacterium pygmaeum</name>
    <dbReference type="NCBI Taxonomy" id="370764"/>
    <lineage>
        <taxon>Bacteria</taxon>
        <taxon>Bacillati</taxon>
        <taxon>Actinomycetota</taxon>
        <taxon>Actinomycetes</taxon>
        <taxon>Micrococcales</taxon>
        <taxon>Microbacteriaceae</taxon>
        <taxon>Microbacterium</taxon>
    </lineage>
</organism>
<dbReference type="SMART" id="SM00382">
    <property type="entry name" value="AAA"/>
    <property type="match status" value="1"/>
</dbReference>
<dbReference type="InterPro" id="IPR008995">
    <property type="entry name" value="Mo/tungstate-bd_C_term_dom"/>
</dbReference>
<dbReference type="InterPro" id="IPR013611">
    <property type="entry name" value="Transp-assoc_OB_typ2"/>
</dbReference>
<reference evidence="6 7" key="1">
    <citation type="submission" date="2016-10" db="EMBL/GenBank/DDBJ databases">
        <authorList>
            <person name="de Groot N.N."/>
        </authorList>
    </citation>
    <scope>NUCLEOTIDE SEQUENCE [LARGE SCALE GENOMIC DNA]</scope>
    <source>
        <strain evidence="6 7">DSM 23142</strain>
    </source>
</reference>
<dbReference type="AlphaFoldDB" id="A0A1G7XJS2"/>
<dbReference type="InterPro" id="IPR050093">
    <property type="entry name" value="ABC_SmlMolc_Importer"/>
</dbReference>
<dbReference type="InterPro" id="IPR003439">
    <property type="entry name" value="ABC_transporter-like_ATP-bd"/>
</dbReference>
<gene>
    <name evidence="6" type="ORF">SAMN04489810_1446</name>
</gene>
<accession>A0A1G7XJS2</accession>
<protein>
    <recommendedName>
        <fullName evidence="4">ABC-type quaternary amine transporter</fullName>
        <ecNumber evidence="4">7.6.2.9</ecNumber>
    </recommendedName>
</protein>
<dbReference type="InterPro" id="IPR003593">
    <property type="entry name" value="AAA+_ATPase"/>
</dbReference>
<dbReference type="PANTHER" id="PTHR42781:SF4">
    <property type="entry name" value="SPERMIDINE_PUTRESCINE IMPORT ATP-BINDING PROTEIN POTA"/>
    <property type="match status" value="1"/>
</dbReference>
<dbReference type="PROSITE" id="PS50893">
    <property type="entry name" value="ABC_TRANSPORTER_2"/>
    <property type="match status" value="1"/>
</dbReference>
<dbReference type="SUPFAM" id="SSF52540">
    <property type="entry name" value="P-loop containing nucleoside triphosphate hydrolases"/>
    <property type="match status" value="1"/>
</dbReference>
<evidence type="ECO:0000259" key="5">
    <source>
        <dbReference type="PROSITE" id="PS50893"/>
    </source>
</evidence>
<sequence>MESRRISVHGASKRFVRQDKSVTNALDDVSFEVEEGEFLVLLGPSGCGKSTLLRAIAGLERLDTGSIELGGVTVLDRAAKVDVPTERRRISMMFQSYALWPHMTIAQNVAYPLRARGVARADTAVRVRQALESAGIGELSEQYPGQVSGGQAQRVALARALVSRDGIILFDEPLSNVDAKVREQLRAEIARLHREFGFTAVYVTHDQEEALTLASRICVMRKGKIWQSGTPEEVYDRPNTAYVARFLGSVNEIPGRFDGDRAGGLALISTSVGQLPVEYLDGDEGVVTVFSRPESWRILSATDARSDAAIALKGIVEEVVFLGSFSDVRVAVGEAVITVRSMDRSVQIGQEVEIEVLRASLFAHPGIEEAPVDTTPVVPEETPVIVDRRSAVVL</sequence>
<evidence type="ECO:0000256" key="1">
    <source>
        <dbReference type="ARBA" id="ARBA00022448"/>
    </source>
</evidence>
<dbReference type="PANTHER" id="PTHR42781">
    <property type="entry name" value="SPERMIDINE/PUTRESCINE IMPORT ATP-BINDING PROTEIN POTA"/>
    <property type="match status" value="1"/>
</dbReference>
<dbReference type="OrthoDB" id="9802264at2"/>
<dbReference type="Proteomes" id="UP000199009">
    <property type="component" value="Chromosome I"/>
</dbReference>
<evidence type="ECO:0000256" key="3">
    <source>
        <dbReference type="ARBA" id="ARBA00022840"/>
    </source>
</evidence>
<dbReference type="Pfam" id="PF08402">
    <property type="entry name" value="TOBE_2"/>
    <property type="match status" value="1"/>
</dbReference>
<evidence type="ECO:0000256" key="2">
    <source>
        <dbReference type="ARBA" id="ARBA00022741"/>
    </source>
</evidence>
<keyword evidence="3 6" id="KW-0067">ATP-binding</keyword>
<keyword evidence="2" id="KW-0547">Nucleotide-binding</keyword>
<dbReference type="Gene3D" id="3.40.50.300">
    <property type="entry name" value="P-loop containing nucleotide triphosphate hydrolases"/>
    <property type="match status" value="1"/>
</dbReference>
<feature type="domain" description="ABC transporter" evidence="5">
    <location>
        <begin position="6"/>
        <end position="247"/>
    </location>
</feature>
<keyword evidence="1" id="KW-0813">Transport</keyword>